<dbReference type="Proteomes" id="UP000015525">
    <property type="component" value="Unassembled WGS sequence"/>
</dbReference>
<name>T0HMS4_9SPHN</name>
<protein>
    <submittedName>
        <fullName evidence="1">Uncharacterized protein</fullName>
    </submittedName>
</protein>
<reference evidence="1 2" key="1">
    <citation type="journal article" date="2013" name="Genome Announc.">
        <title>Draft Genome Sequence of Sphingobium quisquiliarum Strain P25T, a Novel Hexachlorocyclohexane (HCH)-Degrading Bacterium Isolated from an HCH Dumpsite.</title>
        <authorList>
            <person name="Kumar Singh A."/>
            <person name="Sangwan N."/>
            <person name="Sharma A."/>
            <person name="Gupta V."/>
            <person name="Khurana J.P."/>
            <person name="Lal R."/>
        </authorList>
    </citation>
    <scope>NUCLEOTIDE SEQUENCE [LARGE SCALE GENOMIC DNA]</scope>
    <source>
        <strain evidence="1 2">P25</strain>
    </source>
</reference>
<proteinExistence type="predicted"/>
<dbReference type="AlphaFoldDB" id="T0HMS4"/>
<evidence type="ECO:0000313" key="2">
    <source>
        <dbReference type="Proteomes" id="UP000015525"/>
    </source>
</evidence>
<evidence type="ECO:0000313" key="1">
    <source>
        <dbReference type="EMBL" id="EQB00625.1"/>
    </source>
</evidence>
<accession>T0HMS4</accession>
<gene>
    <name evidence="1" type="ORF">L288_18040</name>
</gene>
<comment type="caution">
    <text evidence="1">The sequence shown here is derived from an EMBL/GenBank/DDBJ whole genome shotgun (WGS) entry which is preliminary data.</text>
</comment>
<sequence length="301" mass="32601">MKPLHHTSILLLASSKDKNQCVEALITQSAITDQRRGRGAGAAIIDGVSPEPARRRFAPARMKHGNRGIVGMDLRGGQATLANATDDRIEQHGCLPTQPASVERSISIPLRRHDLGLAVKRQMMIELGNDDVGQHAEGSLAPGNGFCRRGCLHDLLAGPAAILGPDGPNDTLLHRHSIKHLVALLPQRPQRAAAVRTGAVTLLRFDPLLLAWQMGGQRSNRRWPIDRYWTTSTRGGDAGLAFVLFEHKLKLSIASPQEIYNPAHQPSTLAISARATRTGSWYSLNELISVSAEAAAGQSYK</sequence>
<keyword evidence="2" id="KW-1185">Reference proteome</keyword>
<dbReference type="EMBL" id="ATHO01000157">
    <property type="protein sequence ID" value="EQB00625.1"/>
    <property type="molecule type" value="Genomic_DNA"/>
</dbReference>
<organism evidence="1 2">
    <name type="scientific">Sphingobium quisquiliarum P25</name>
    <dbReference type="NCBI Taxonomy" id="1329909"/>
    <lineage>
        <taxon>Bacteria</taxon>
        <taxon>Pseudomonadati</taxon>
        <taxon>Pseudomonadota</taxon>
        <taxon>Alphaproteobacteria</taxon>
        <taxon>Sphingomonadales</taxon>
        <taxon>Sphingomonadaceae</taxon>
        <taxon>Sphingobium</taxon>
    </lineage>
</organism>